<sequence>MGMGMGMLMAIITRVVQPPDLHTSVKLDRSTLDRSMSGTGGSDALYSVRRDLSYTSAGIPNVAINVWDPCGGVQPGKHAHGDESDEGAPPWTDILCTAPAAIVRPSRPPSRPVPSGLQHAIRQAVWALTAQVVSWLWADGLPAQLAVGSIIYGVQCYCVRIPRYHLPSTTPGQPALGATASPMPTVTGFCLSAHQHTSTPAHQAAGLGEP</sequence>
<dbReference type="InParanoid" id="A0A2P5HVC2"/>
<evidence type="ECO:0000313" key="1">
    <source>
        <dbReference type="EMBL" id="POS74210.1"/>
    </source>
</evidence>
<dbReference type="Proteomes" id="UP000094444">
    <property type="component" value="Unassembled WGS sequence"/>
</dbReference>
<dbReference type="EMBL" id="MAVT02000666">
    <property type="protein sequence ID" value="POS74210.1"/>
    <property type="molecule type" value="Genomic_DNA"/>
</dbReference>
<proteinExistence type="predicted"/>
<reference evidence="1" key="1">
    <citation type="submission" date="2017-09" db="EMBL/GenBank/DDBJ databases">
        <title>Polyketide synthases of a Diaporthe helianthi virulent isolate.</title>
        <authorList>
            <person name="Baroncelli R."/>
        </authorList>
    </citation>
    <scope>NUCLEOTIDE SEQUENCE [LARGE SCALE GENOMIC DNA]</scope>
    <source>
        <strain evidence="1">7/96</strain>
    </source>
</reference>
<comment type="caution">
    <text evidence="1">The sequence shown here is derived from an EMBL/GenBank/DDBJ whole genome shotgun (WGS) entry which is preliminary data.</text>
</comment>
<accession>A0A2P5HVC2</accession>
<evidence type="ECO:0000313" key="2">
    <source>
        <dbReference type="Proteomes" id="UP000094444"/>
    </source>
</evidence>
<keyword evidence="2" id="KW-1185">Reference proteome</keyword>
<dbReference type="AlphaFoldDB" id="A0A2P5HVC2"/>
<organism evidence="1 2">
    <name type="scientific">Diaporthe helianthi</name>
    <dbReference type="NCBI Taxonomy" id="158607"/>
    <lineage>
        <taxon>Eukaryota</taxon>
        <taxon>Fungi</taxon>
        <taxon>Dikarya</taxon>
        <taxon>Ascomycota</taxon>
        <taxon>Pezizomycotina</taxon>
        <taxon>Sordariomycetes</taxon>
        <taxon>Sordariomycetidae</taxon>
        <taxon>Diaporthales</taxon>
        <taxon>Diaporthaceae</taxon>
        <taxon>Diaporthe</taxon>
    </lineage>
</organism>
<gene>
    <name evidence="1" type="ORF">DHEL01_v207401</name>
</gene>
<protein>
    <submittedName>
        <fullName evidence="1">Uncharacterized protein</fullName>
    </submittedName>
</protein>
<name>A0A2P5HVC2_DIAHE</name>